<name>A0ABZ2J7F3_9CHLR</name>
<reference evidence="1 2" key="1">
    <citation type="submission" date="2024-03" db="EMBL/GenBank/DDBJ databases">
        <title>A Dehalogenimonas Isolated from Estuarine Sediments Dihaloeliminates Chlorinated Alkanes.</title>
        <authorList>
            <person name="Yang Y."/>
            <person name="Wang H."/>
        </authorList>
    </citation>
    <scope>NUCLEOTIDE SEQUENCE [LARGE SCALE GENOMIC DNA]</scope>
    <source>
        <strain evidence="1 2">W</strain>
    </source>
</reference>
<organism evidence="1 2">
    <name type="scientific">Candidatus Dehalogenimonas loeffleri</name>
    <dbReference type="NCBI Taxonomy" id="3127115"/>
    <lineage>
        <taxon>Bacteria</taxon>
        <taxon>Bacillati</taxon>
        <taxon>Chloroflexota</taxon>
        <taxon>Dehalococcoidia</taxon>
        <taxon>Dehalococcoidales</taxon>
        <taxon>Dehalococcoidaceae</taxon>
        <taxon>Dehalogenimonas</taxon>
    </lineage>
</organism>
<dbReference type="RefSeq" id="WP_338736825.1">
    <property type="nucleotide sequence ID" value="NZ_CP146612.1"/>
</dbReference>
<dbReference type="Proteomes" id="UP001375370">
    <property type="component" value="Chromosome"/>
</dbReference>
<protein>
    <submittedName>
        <fullName evidence="1">Uncharacterized protein</fullName>
    </submittedName>
</protein>
<evidence type="ECO:0000313" key="2">
    <source>
        <dbReference type="Proteomes" id="UP001375370"/>
    </source>
</evidence>
<proteinExistence type="predicted"/>
<dbReference type="EMBL" id="CP146612">
    <property type="protein sequence ID" value="WWX24708.1"/>
    <property type="molecule type" value="Genomic_DNA"/>
</dbReference>
<evidence type="ECO:0000313" key="1">
    <source>
        <dbReference type="EMBL" id="WWX24708.1"/>
    </source>
</evidence>
<accession>A0ABZ2J7F3</accession>
<gene>
    <name evidence="1" type="ORF">V8247_05420</name>
</gene>
<sequence>MTHPHLHEFVLHCAERAGHEWLDLYDEMCRTAARRKYRGLGYAELRAMGLPLDLNGLDITAALVDEVLNKPADAG</sequence>
<keyword evidence="2" id="KW-1185">Reference proteome</keyword>